<dbReference type="InterPro" id="IPR015947">
    <property type="entry name" value="PUA-like_sf"/>
</dbReference>
<keyword evidence="14" id="KW-1185">Reference proteome</keyword>
<protein>
    <recommendedName>
        <fullName evidence="10">Ribosomal RNA small subunit methyltransferase E</fullName>
        <ecNumber evidence="10">2.1.1.193</ecNumber>
    </recommendedName>
</protein>
<dbReference type="GO" id="GO:0005737">
    <property type="term" value="C:cytoplasm"/>
    <property type="evidence" value="ECO:0007669"/>
    <property type="project" value="UniProtKB-SubCell"/>
</dbReference>
<dbReference type="EMBL" id="PDEP01000017">
    <property type="protein sequence ID" value="PEN05030.1"/>
    <property type="molecule type" value="Genomic_DNA"/>
</dbReference>
<keyword evidence="7 10" id="KW-0949">S-adenosyl-L-methionine</keyword>
<comment type="caution">
    <text evidence="13">The sequence shown here is derived from an EMBL/GenBank/DDBJ whole genome shotgun (WGS) entry which is preliminary data.</text>
</comment>
<comment type="similarity">
    <text evidence="2 10">Belongs to the RNA methyltransferase RsmE family.</text>
</comment>
<evidence type="ECO:0000256" key="9">
    <source>
        <dbReference type="ARBA" id="ARBA00047944"/>
    </source>
</evidence>
<dbReference type="GO" id="GO:0070042">
    <property type="term" value="F:rRNA (uridine-N3-)-methyltransferase activity"/>
    <property type="evidence" value="ECO:0007669"/>
    <property type="project" value="TreeGrafter"/>
</dbReference>
<dbReference type="OrthoDB" id="9815641at2"/>
<dbReference type="AlphaFoldDB" id="A0A2H3P202"/>
<keyword evidence="4 10" id="KW-0698">rRNA processing</keyword>
<dbReference type="SUPFAM" id="SSF88697">
    <property type="entry name" value="PUA domain-like"/>
    <property type="match status" value="1"/>
</dbReference>
<dbReference type="InterPro" id="IPR029026">
    <property type="entry name" value="tRNA_m1G_MTases_N"/>
</dbReference>
<dbReference type="GO" id="GO:0070475">
    <property type="term" value="P:rRNA base methylation"/>
    <property type="evidence" value="ECO:0007669"/>
    <property type="project" value="TreeGrafter"/>
</dbReference>
<dbReference type="Gene3D" id="3.40.1280.10">
    <property type="match status" value="1"/>
</dbReference>
<dbReference type="PANTHER" id="PTHR30027">
    <property type="entry name" value="RIBOSOMAL RNA SMALL SUBUNIT METHYLTRANSFERASE E"/>
    <property type="match status" value="1"/>
</dbReference>
<dbReference type="InterPro" id="IPR006700">
    <property type="entry name" value="RsmE"/>
</dbReference>
<evidence type="ECO:0000256" key="4">
    <source>
        <dbReference type="ARBA" id="ARBA00022552"/>
    </source>
</evidence>
<dbReference type="InterPro" id="IPR046887">
    <property type="entry name" value="RsmE_PUA-like"/>
</dbReference>
<gene>
    <name evidence="13" type="ORF">CRI93_14035</name>
</gene>
<organism evidence="13 14">
    <name type="scientific">Longimonas halophila</name>
    <dbReference type="NCBI Taxonomy" id="1469170"/>
    <lineage>
        <taxon>Bacteria</taxon>
        <taxon>Pseudomonadati</taxon>
        <taxon>Rhodothermota</taxon>
        <taxon>Rhodothermia</taxon>
        <taxon>Rhodothermales</taxon>
        <taxon>Salisaetaceae</taxon>
        <taxon>Longimonas</taxon>
    </lineage>
</organism>
<evidence type="ECO:0000256" key="1">
    <source>
        <dbReference type="ARBA" id="ARBA00004496"/>
    </source>
</evidence>
<keyword evidence="5 10" id="KW-0489">Methyltransferase</keyword>
<dbReference type="NCBIfam" id="TIGR00046">
    <property type="entry name" value="RsmE family RNA methyltransferase"/>
    <property type="match status" value="1"/>
</dbReference>
<evidence type="ECO:0000256" key="7">
    <source>
        <dbReference type="ARBA" id="ARBA00022691"/>
    </source>
</evidence>
<dbReference type="EC" id="2.1.1.193" evidence="10"/>
<evidence type="ECO:0000259" key="12">
    <source>
        <dbReference type="Pfam" id="PF20260"/>
    </source>
</evidence>
<dbReference type="InterPro" id="IPR046886">
    <property type="entry name" value="RsmE_MTase_dom"/>
</dbReference>
<evidence type="ECO:0000256" key="2">
    <source>
        <dbReference type="ARBA" id="ARBA00005528"/>
    </source>
</evidence>
<reference evidence="13 14" key="1">
    <citation type="submission" date="2017-10" db="EMBL/GenBank/DDBJ databases">
        <title>Draft genome of Longimonas halophila.</title>
        <authorList>
            <person name="Goh K.M."/>
            <person name="Shamsir M.S."/>
            <person name="Lim S.W."/>
        </authorList>
    </citation>
    <scope>NUCLEOTIDE SEQUENCE [LARGE SCALE GENOMIC DNA]</scope>
    <source>
        <strain evidence="13 14">KCTC 42399</strain>
    </source>
</reference>
<comment type="subcellular location">
    <subcellularLocation>
        <location evidence="1 10">Cytoplasm</location>
    </subcellularLocation>
</comment>
<dbReference type="CDD" id="cd18084">
    <property type="entry name" value="RsmE-like"/>
    <property type="match status" value="1"/>
</dbReference>
<comment type="catalytic activity">
    <reaction evidence="9 10">
        <text>uridine(1498) in 16S rRNA + S-adenosyl-L-methionine = N(3)-methyluridine(1498) in 16S rRNA + S-adenosyl-L-homocysteine + H(+)</text>
        <dbReference type="Rhea" id="RHEA:42920"/>
        <dbReference type="Rhea" id="RHEA-COMP:10283"/>
        <dbReference type="Rhea" id="RHEA-COMP:10284"/>
        <dbReference type="ChEBI" id="CHEBI:15378"/>
        <dbReference type="ChEBI" id="CHEBI:57856"/>
        <dbReference type="ChEBI" id="CHEBI:59789"/>
        <dbReference type="ChEBI" id="CHEBI:65315"/>
        <dbReference type="ChEBI" id="CHEBI:74502"/>
        <dbReference type="EC" id="2.1.1.193"/>
    </reaction>
</comment>
<dbReference type="SUPFAM" id="SSF75217">
    <property type="entry name" value="alpha/beta knot"/>
    <property type="match status" value="1"/>
</dbReference>
<dbReference type="PIRSF" id="PIRSF015601">
    <property type="entry name" value="MTase_slr0722"/>
    <property type="match status" value="1"/>
</dbReference>
<evidence type="ECO:0000256" key="5">
    <source>
        <dbReference type="ARBA" id="ARBA00022603"/>
    </source>
</evidence>
<dbReference type="Pfam" id="PF20260">
    <property type="entry name" value="PUA_4"/>
    <property type="match status" value="1"/>
</dbReference>
<keyword evidence="3 10" id="KW-0963">Cytoplasm</keyword>
<evidence type="ECO:0000313" key="14">
    <source>
        <dbReference type="Proteomes" id="UP000221024"/>
    </source>
</evidence>
<evidence type="ECO:0000256" key="3">
    <source>
        <dbReference type="ARBA" id="ARBA00022490"/>
    </source>
</evidence>
<feature type="domain" description="Ribosomal RNA small subunit methyltransferase E PUA-like" evidence="12">
    <location>
        <begin position="20"/>
        <end position="64"/>
    </location>
</feature>
<evidence type="ECO:0000256" key="8">
    <source>
        <dbReference type="ARBA" id="ARBA00025699"/>
    </source>
</evidence>
<proteinExistence type="inferred from homology"/>
<evidence type="ECO:0000313" key="13">
    <source>
        <dbReference type="EMBL" id="PEN05030.1"/>
    </source>
</evidence>
<dbReference type="Pfam" id="PF04452">
    <property type="entry name" value="Methyltrans_RNA"/>
    <property type="match status" value="1"/>
</dbReference>
<name>A0A2H3P202_9BACT</name>
<dbReference type="RefSeq" id="WP_098063276.1">
    <property type="nucleotide sequence ID" value="NZ_PDEP01000017.1"/>
</dbReference>
<evidence type="ECO:0000259" key="11">
    <source>
        <dbReference type="Pfam" id="PF04452"/>
    </source>
</evidence>
<evidence type="ECO:0000256" key="6">
    <source>
        <dbReference type="ARBA" id="ARBA00022679"/>
    </source>
</evidence>
<comment type="function">
    <text evidence="8 10">Specifically methylates the N3 position of the uracil ring of uridine 1498 (m3U1498) in 16S rRNA. Acts on the fully assembled 30S ribosomal subunit.</text>
</comment>
<evidence type="ECO:0000256" key="10">
    <source>
        <dbReference type="PIRNR" id="PIRNR015601"/>
    </source>
</evidence>
<dbReference type="InterPro" id="IPR029028">
    <property type="entry name" value="Alpha/beta_knot_MTases"/>
</dbReference>
<dbReference type="PANTHER" id="PTHR30027:SF3">
    <property type="entry name" value="16S RRNA (URACIL(1498)-N(3))-METHYLTRANSFERASE"/>
    <property type="match status" value="1"/>
</dbReference>
<feature type="domain" description="Ribosomal RNA small subunit methyltransferase E methyltransferase" evidence="11">
    <location>
        <begin position="83"/>
        <end position="234"/>
    </location>
</feature>
<dbReference type="Proteomes" id="UP000221024">
    <property type="component" value="Unassembled WGS sequence"/>
</dbReference>
<sequence length="240" mass="25640">MTTAFYAPPEQFRGRRVVLPPNETRHAVRALRHSPGDEVVVVDGTGGWHRVRLEHTGQKQALGTVVASARNVGEPKAPCVLAAGVLHKRSRYETLVEKAVELGVTTIVPLATMRAERTDVRYDRLRNLMIAATKQCGRSRVPHLTAPCSLADVLVRFPRLTAFCCHESGAGRSALPAALQLIPSSTGVLLTIGPEGGFAPHEVATAQRAGAQLVHLGPRRLRAETAALTAAGAVSLHRAA</sequence>
<accession>A0A2H3P202</accession>
<keyword evidence="6 10" id="KW-0808">Transferase</keyword>